<sequence length="532" mass="59573">MFLALAALCGVLVFYRDTGGGVLDPTRVEWLLAGDPAQHWLGWQFFRGTPLWQWPLGKNYPFGMEVSSSIVYTDSIPLMAFLFKPFNAWLPEAFQYTGIWLLLCCLLQAIFGYLVALRLTGQALYSLTCALFFAIAPVYLFRMTGHFALSGHWLLLAGLYLYLAPRFQRYAWLVLLVLASWVHAYLLAMTLAIWIAAMVRDWQLNRDTRGVALSLLAGAFLLALAMEAAGYFTVRHGGQIADGFGLYRMDLFALVNPGYAFFSKIVRANNNDLTNLEGFNFLGLGMLLLLAYCLMEAIRGATVAGARQALLREPYVLLALGLTVFALSNVVSLQGLTWFTYPLPDDVLAFANTFRASGRFFWPVYYGLMAWAMLLLWKRARARATPILLLALCIQVWDLGGLRGYLVASLQQSHAQEARLTQSPWSEVTSGYSSIIALQPEQMVPYWLPVGEFAATHGLNMNFGWFARMDQKAKRHQQLKLMDLAASLALDPHNLYLLAPGQCPAWRPRLPVGFVCKTSDQGDLVFKPHNPS</sequence>
<comment type="caution">
    <text evidence="4">The sequence shown here is derived from an EMBL/GenBank/DDBJ whole genome shotgun (WGS) entry which is preliminary data.</text>
</comment>
<dbReference type="Pfam" id="PF19830">
    <property type="entry name" value="DUF6311"/>
    <property type="match status" value="1"/>
</dbReference>
<dbReference type="Pfam" id="PF25853">
    <property type="entry name" value="DUF6311_C"/>
    <property type="match status" value="1"/>
</dbReference>
<dbReference type="EMBL" id="LWCR01000056">
    <property type="protein sequence ID" value="OAN24890.1"/>
    <property type="molecule type" value="Genomic_DNA"/>
</dbReference>
<evidence type="ECO:0008006" key="6">
    <source>
        <dbReference type="Google" id="ProtNLM"/>
    </source>
</evidence>
<accession>A0A178L5U6</accession>
<evidence type="ECO:0000313" key="5">
    <source>
        <dbReference type="Proteomes" id="UP000078356"/>
    </source>
</evidence>
<feature type="transmembrane region" description="Helical" evidence="1">
    <location>
        <begin position="360"/>
        <end position="377"/>
    </location>
</feature>
<feature type="transmembrane region" description="Helical" evidence="1">
    <location>
        <begin position="246"/>
        <end position="266"/>
    </location>
</feature>
<dbReference type="AlphaFoldDB" id="A0A178L5U6"/>
<name>A0A178L5U6_9PSED</name>
<feature type="transmembrane region" description="Helical" evidence="1">
    <location>
        <begin position="315"/>
        <end position="340"/>
    </location>
</feature>
<protein>
    <recommendedName>
        <fullName evidence="6">Glycosyltransferase RgtA/B/C/D-like domain-containing protein</fullName>
    </recommendedName>
</protein>
<feature type="transmembrane region" description="Helical" evidence="1">
    <location>
        <begin position="93"/>
        <end position="116"/>
    </location>
</feature>
<dbReference type="Proteomes" id="UP000078356">
    <property type="component" value="Unassembled WGS sequence"/>
</dbReference>
<keyword evidence="1" id="KW-0812">Transmembrane</keyword>
<keyword evidence="1" id="KW-1133">Transmembrane helix</keyword>
<feature type="transmembrane region" description="Helical" evidence="1">
    <location>
        <begin position="147"/>
        <end position="163"/>
    </location>
</feature>
<feature type="transmembrane region" description="Helical" evidence="1">
    <location>
        <begin position="170"/>
        <end position="199"/>
    </location>
</feature>
<gene>
    <name evidence="4" type="ORF">A4V15_07495</name>
</gene>
<feature type="domain" description="DUF6311" evidence="2">
    <location>
        <begin position="7"/>
        <end position="399"/>
    </location>
</feature>
<feature type="transmembrane region" description="Helical" evidence="1">
    <location>
        <begin position="278"/>
        <end position="295"/>
    </location>
</feature>
<feature type="transmembrane region" description="Helical" evidence="1">
    <location>
        <begin position="123"/>
        <end position="141"/>
    </location>
</feature>
<evidence type="ECO:0000256" key="1">
    <source>
        <dbReference type="SAM" id="Phobius"/>
    </source>
</evidence>
<dbReference type="InterPro" id="IPR058671">
    <property type="entry name" value="DUF6311_C"/>
</dbReference>
<keyword evidence="1" id="KW-0472">Membrane</keyword>
<feature type="transmembrane region" description="Helical" evidence="1">
    <location>
        <begin position="211"/>
        <end position="234"/>
    </location>
</feature>
<evidence type="ECO:0000259" key="3">
    <source>
        <dbReference type="Pfam" id="PF25853"/>
    </source>
</evidence>
<organism evidence="4 5">
    <name type="scientific">Pseudomonas oryzihabitans</name>
    <dbReference type="NCBI Taxonomy" id="47885"/>
    <lineage>
        <taxon>Bacteria</taxon>
        <taxon>Pseudomonadati</taxon>
        <taxon>Pseudomonadota</taxon>
        <taxon>Gammaproteobacteria</taxon>
        <taxon>Pseudomonadales</taxon>
        <taxon>Pseudomonadaceae</taxon>
        <taxon>Pseudomonas</taxon>
    </lineage>
</organism>
<feature type="domain" description="DUF6311" evidence="3">
    <location>
        <begin position="425"/>
        <end position="520"/>
    </location>
</feature>
<evidence type="ECO:0000313" key="4">
    <source>
        <dbReference type="EMBL" id="OAN24890.1"/>
    </source>
</evidence>
<reference evidence="4 5" key="1">
    <citation type="submission" date="2016-04" db="EMBL/GenBank/DDBJ databases">
        <title>Draft Genome Sequences of Staphylococcus capitis Strain H36, S. capitis Strain H65, S. cohnii Strain H62, S. hominis Strain H69, Mycobacterium iranicum Strain H39, Plantibacter sp. Strain H53, Pseudomonas oryzihabitans Strain H72, and Microbacterium sp. Strain H83, isolated from residential settings.</title>
        <authorList>
            <person name="Lymperopoulou D."/>
            <person name="Adams R.I."/>
            <person name="Lindow S."/>
            <person name="Coil D.A."/>
            <person name="Jospin G."/>
            <person name="Eisen J.A."/>
        </authorList>
    </citation>
    <scope>NUCLEOTIDE SEQUENCE [LARGE SCALE GENOMIC DNA]</scope>
    <source>
        <strain evidence="4 5">H72</strain>
    </source>
</reference>
<dbReference type="InterPro" id="IPR046278">
    <property type="entry name" value="DUF6311"/>
</dbReference>
<evidence type="ECO:0000259" key="2">
    <source>
        <dbReference type="Pfam" id="PF19830"/>
    </source>
</evidence>
<proteinExistence type="predicted"/>